<accession>A0A2K0T2I6</accession>
<dbReference type="OrthoDB" id="9974981at2759"/>
<keyword evidence="2" id="KW-0560">Oxidoreductase</keyword>
<dbReference type="InterPro" id="IPR036291">
    <property type="entry name" value="NAD(P)-bd_dom_sf"/>
</dbReference>
<organism evidence="4 5">
    <name type="scientific">Trichoderma gamsii</name>
    <dbReference type="NCBI Taxonomy" id="398673"/>
    <lineage>
        <taxon>Eukaryota</taxon>
        <taxon>Fungi</taxon>
        <taxon>Dikarya</taxon>
        <taxon>Ascomycota</taxon>
        <taxon>Pezizomycotina</taxon>
        <taxon>Sordariomycetes</taxon>
        <taxon>Hypocreomycetidae</taxon>
        <taxon>Hypocreales</taxon>
        <taxon>Hypocreaceae</taxon>
        <taxon>Trichoderma</taxon>
    </lineage>
</organism>
<evidence type="ECO:0000256" key="2">
    <source>
        <dbReference type="ARBA" id="ARBA00023002"/>
    </source>
</evidence>
<name>A0A2K0T2I6_9HYPO</name>
<evidence type="ECO:0000313" key="5">
    <source>
        <dbReference type="Proteomes" id="UP000236546"/>
    </source>
</evidence>
<evidence type="ECO:0000256" key="1">
    <source>
        <dbReference type="ARBA" id="ARBA00022857"/>
    </source>
</evidence>
<dbReference type="PANTHER" id="PTHR47706">
    <property type="entry name" value="NMRA-LIKE FAMILY PROTEIN"/>
    <property type="match status" value="1"/>
</dbReference>
<comment type="caution">
    <text evidence="4">The sequence shown here is derived from an EMBL/GenBank/DDBJ whole genome shotgun (WGS) entry which is preliminary data.</text>
</comment>
<dbReference type="AlphaFoldDB" id="A0A2K0T2I6"/>
<evidence type="ECO:0000313" key="4">
    <source>
        <dbReference type="EMBL" id="PNP39720.1"/>
    </source>
</evidence>
<dbReference type="Pfam" id="PF05368">
    <property type="entry name" value="NmrA"/>
    <property type="match status" value="1"/>
</dbReference>
<dbReference type="EMBL" id="MTYH01000076">
    <property type="protein sequence ID" value="PNP39720.1"/>
    <property type="molecule type" value="Genomic_DNA"/>
</dbReference>
<dbReference type="Gene3D" id="3.40.50.720">
    <property type="entry name" value="NAD(P)-binding Rossmann-like Domain"/>
    <property type="match status" value="1"/>
</dbReference>
<dbReference type="InterPro" id="IPR008030">
    <property type="entry name" value="NmrA-like"/>
</dbReference>
<gene>
    <name evidence="4" type="ORF">TGAMA5MH_08391</name>
</gene>
<sequence>MAPSVLVIGAGGAFGRPLMEEFIKQKSSFSRIAILSDPAKVSKFSDFTAQGIEVISGSFLDSKSYEGFEVVVSVVGNSIMRLQPAMVEAAITAGVRHFYPSEFGSDISQENLRTFRYFRDKRATRDHLAAKAKEHSDFYYTLMLTGIFTEWTADPFYNVDVVAHTANPYGYPDKPLHVTSIPDIAKYTVESILLPVTPGVQKREIRVVGEKTTFQKFVDDLGEVQGVKYKVTYLDLAEAAAKEREAWARGDEADELKWSVKPMAAGGIALVPGELDNDKFSFRPESVKDTMQRIYGK</sequence>
<protein>
    <recommendedName>
        <fullName evidence="3">NmrA-like domain-containing protein</fullName>
    </recommendedName>
</protein>
<dbReference type="Gene3D" id="3.90.25.10">
    <property type="entry name" value="UDP-galactose 4-epimerase, domain 1"/>
    <property type="match status" value="1"/>
</dbReference>
<reference evidence="4 5" key="1">
    <citation type="submission" date="2017-02" db="EMBL/GenBank/DDBJ databases">
        <title>Genomes of Trichoderma spp. with biocontrol activity.</title>
        <authorList>
            <person name="Gardiner D."/>
            <person name="Kazan K."/>
            <person name="Vos C."/>
            <person name="Harvey P."/>
        </authorList>
    </citation>
    <scope>NUCLEOTIDE SEQUENCE [LARGE SCALE GENOMIC DNA]</scope>
    <source>
        <strain evidence="4 5">A5MH</strain>
    </source>
</reference>
<dbReference type="GO" id="GO:0016491">
    <property type="term" value="F:oxidoreductase activity"/>
    <property type="evidence" value="ECO:0007669"/>
    <property type="project" value="UniProtKB-KW"/>
</dbReference>
<dbReference type="Proteomes" id="UP000236546">
    <property type="component" value="Unassembled WGS sequence"/>
</dbReference>
<feature type="domain" description="NmrA-like" evidence="3">
    <location>
        <begin position="4"/>
        <end position="231"/>
    </location>
</feature>
<evidence type="ECO:0000259" key="3">
    <source>
        <dbReference type="Pfam" id="PF05368"/>
    </source>
</evidence>
<proteinExistence type="predicted"/>
<dbReference type="SUPFAM" id="SSF51735">
    <property type="entry name" value="NAD(P)-binding Rossmann-fold domains"/>
    <property type="match status" value="1"/>
</dbReference>
<dbReference type="InterPro" id="IPR051609">
    <property type="entry name" value="NmrA/Isoflavone_reductase-like"/>
</dbReference>
<keyword evidence="1" id="KW-0521">NADP</keyword>
<dbReference type="PANTHER" id="PTHR47706:SF11">
    <property type="entry name" value="ISOFLAVONE REDUCTASE FAMILY PROTEIN (AFU_ORTHOLOGUE AFUA_1G12510)"/>
    <property type="match status" value="1"/>
</dbReference>